<dbReference type="InterPro" id="IPR016024">
    <property type="entry name" value="ARM-type_fold"/>
</dbReference>
<dbReference type="OrthoDB" id="619585at2"/>
<dbReference type="Proteomes" id="UP000010433">
    <property type="component" value="Unassembled WGS sequence"/>
</dbReference>
<gene>
    <name evidence="1" type="ORF">HMPREF9151_01097</name>
</gene>
<sequence>MKHSVIGRSVRPFRITALLFFLLFYLVQSFAKPGFAIVIDPKSYQEAQTEIEQYVRALQDIQGFKVYIVQDVWGTPHAIKAELARLHALKKEAVVGAVFVGDIPIPMLRDAQRLTSAFKMNQNQDWKESSVPSDRYYEDFGMDFRFLKKDEQAPYFYYSLSPVSRQYLRCDIFSGRIRPTDTGGVSRYEKLRRYLRKATEWKRNRAEMRRMLFFSGHGYVSESLVTRLDEQLNLYDHFPQMRLPGHDIRYMDYRQQRNTKVALMNELQRPDLDLALLHHHGAPDTQYLDATDRPASAEEAQRLMKNYGRGYLRRQVGRGQPKDSVLAALSRRFDVPTRWFDNAFDPRVAFADSVEAADKDLTLADFSRYNYRPNCRLVVLDACFNGSFHLDDCIANEYIFNDGRTIACIANTVNVLQDKWADKYIGLMEQGLYAGNLARLSGFLENHCIGDPTFTFAQQSVKVDVNTLVDTDNESLLRRLVKGAPSVDVASLAMQRLFERGKLSSARLLEIFTESSSPLLRLQALHLLAQYRNDDFISVIAKAVNDDNEAVERAALNYLGKSGDTRLIPVLADKLLDLNTSPRCAFSLINALSFYSSAVLLPAFDRAFATKAPYYVERDKLKVRLVGVIKTNADKWQEGIVTILDEQAPLKKRLSAIRTTRNYCPHASIPSLIACAETTREEAVRVALLESLGWRYHSVYVPQILAFAKRCIENSALSTAVKEEAQRVINALEKS</sequence>
<evidence type="ECO:0000313" key="2">
    <source>
        <dbReference type="Proteomes" id="UP000010433"/>
    </source>
</evidence>
<comment type="caution">
    <text evidence="1">The sequence shown here is derived from an EMBL/GenBank/DDBJ whole genome shotgun (WGS) entry which is preliminary data.</text>
</comment>
<dbReference type="EMBL" id="AMEP01000075">
    <property type="protein sequence ID" value="EKY01113.1"/>
    <property type="molecule type" value="Genomic_DNA"/>
</dbReference>
<protein>
    <submittedName>
        <fullName evidence="1">Uncharacterized protein</fullName>
    </submittedName>
</protein>
<dbReference type="Pfam" id="PF13646">
    <property type="entry name" value="HEAT_2"/>
    <property type="match status" value="1"/>
</dbReference>
<dbReference type="HOGENOM" id="CLU_378855_0_0_10"/>
<dbReference type="AlphaFoldDB" id="L1NCM4"/>
<dbReference type="STRING" id="1127699.HMPREF9151_01097"/>
<dbReference type="SUPFAM" id="SSF48371">
    <property type="entry name" value="ARM repeat"/>
    <property type="match status" value="1"/>
</dbReference>
<proteinExistence type="predicted"/>
<evidence type="ECO:0000313" key="1">
    <source>
        <dbReference type="EMBL" id="EKY01113.1"/>
    </source>
</evidence>
<keyword evidence="2" id="KW-1185">Reference proteome</keyword>
<dbReference type="InterPro" id="IPR011989">
    <property type="entry name" value="ARM-like"/>
</dbReference>
<accession>L1NCM4</accession>
<organism evidence="1 2">
    <name type="scientific">Hoylesella saccharolytica F0055</name>
    <dbReference type="NCBI Taxonomy" id="1127699"/>
    <lineage>
        <taxon>Bacteria</taxon>
        <taxon>Pseudomonadati</taxon>
        <taxon>Bacteroidota</taxon>
        <taxon>Bacteroidia</taxon>
        <taxon>Bacteroidales</taxon>
        <taxon>Prevotellaceae</taxon>
        <taxon>Hoylesella</taxon>
    </lineage>
</organism>
<dbReference type="Gene3D" id="1.25.10.10">
    <property type="entry name" value="Leucine-rich Repeat Variant"/>
    <property type="match status" value="1"/>
</dbReference>
<name>L1NCM4_9BACT</name>
<reference evidence="1 2" key="1">
    <citation type="submission" date="2012-05" db="EMBL/GenBank/DDBJ databases">
        <authorList>
            <person name="Weinstock G."/>
            <person name="Sodergren E."/>
            <person name="Lobos E.A."/>
            <person name="Fulton L."/>
            <person name="Fulton R."/>
            <person name="Courtney L."/>
            <person name="Fronick C."/>
            <person name="O'Laughlin M."/>
            <person name="Godfrey J."/>
            <person name="Wilson R.M."/>
            <person name="Miner T."/>
            <person name="Farmer C."/>
            <person name="Delehaunty K."/>
            <person name="Cordes M."/>
            <person name="Minx P."/>
            <person name="Tomlinson C."/>
            <person name="Chen J."/>
            <person name="Wollam A."/>
            <person name="Pepin K.H."/>
            <person name="Bhonagiri V."/>
            <person name="Zhang X."/>
            <person name="Suruliraj S."/>
            <person name="Warren W."/>
            <person name="Mitreva M."/>
            <person name="Mardis E.R."/>
            <person name="Wilson R.K."/>
        </authorList>
    </citation>
    <scope>NUCLEOTIDE SEQUENCE [LARGE SCALE GENOMIC DNA]</scope>
    <source>
        <strain evidence="1 2">F0055</strain>
    </source>
</reference>
<dbReference type="RefSeq" id="WP_009162313.1">
    <property type="nucleotide sequence ID" value="NZ_KB290991.1"/>
</dbReference>
<dbReference type="PATRIC" id="fig|1127699.3.peg.1010"/>